<dbReference type="AlphaFoldDB" id="A0A1H6X1V9"/>
<keyword evidence="1" id="KW-0812">Transmembrane</keyword>
<feature type="transmembrane region" description="Helical" evidence="1">
    <location>
        <begin position="12"/>
        <end position="35"/>
    </location>
</feature>
<keyword evidence="1" id="KW-1133">Transmembrane helix</keyword>
<sequence length="77" mass="8929">MKKVDKNNMINMILLIAGVICIITGIIIDFRLMRIRGLKDIHIWAGYIMAMGMIIHVVYHKMWITNMLSRVGISKKE</sequence>
<dbReference type="InterPro" id="IPR025517">
    <property type="entry name" value="DUF4405"/>
</dbReference>
<evidence type="ECO:0000256" key="1">
    <source>
        <dbReference type="SAM" id="Phobius"/>
    </source>
</evidence>
<gene>
    <name evidence="3" type="ORF">SAMN05660742_104188</name>
</gene>
<dbReference type="RefSeq" id="WP_177177493.1">
    <property type="nucleotide sequence ID" value="NZ_FNZK01000004.1"/>
</dbReference>
<protein>
    <recommendedName>
        <fullName evidence="2">Flavinylation-associated cytochrome domain-containing protein</fullName>
    </recommendedName>
</protein>
<accession>A0A1H6X1V9</accession>
<dbReference type="EMBL" id="FNZK01000004">
    <property type="protein sequence ID" value="SEJ21534.1"/>
    <property type="molecule type" value="Genomic_DNA"/>
</dbReference>
<evidence type="ECO:0000259" key="2">
    <source>
        <dbReference type="Pfam" id="PF14358"/>
    </source>
</evidence>
<dbReference type="Pfam" id="PF14358">
    <property type="entry name" value="DUF4405"/>
    <property type="match status" value="1"/>
</dbReference>
<proteinExistence type="predicted"/>
<organism evidence="3 4">
    <name type="scientific">Propionispira arboris</name>
    <dbReference type="NCBI Taxonomy" id="84035"/>
    <lineage>
        <taxon>Bacteria</taxon>
        <taxon>Bacillati</taxon>
        <taxon>Bacillota</taxon>
        <taxon>Negativicutes</taxon>
        <taxon>Selenomonadales</taxon>
        <taxon>Selenomonadaceae</taxon>
        <taxon>Propionispira</taxon>
    </lineage>
</organism>
<dbReference type="Proteomes" id="UP000199662">
    <property type="component" value="Unassembled WGS sequence"/>
</dbReference>
<name>A0A1H6X1V9_9FIRM</name>
<evidence type="ECO:0000313" key="3">
    <source>
        <dbReference type="EMBL" id="SEJ21534.1"/>
    </source>
</evidence>
<keyword evidence="4" id="KW-1185">Reference proteome</keyword>
<reference evidence="3 4" key="1">
    <citation type="submission" date="2016-10" db="EMBL/GenBank/DDBJ databases">
        <authorList>
            <person name="de Groot N.N."/>
        </authorList>
    </citation>
    <scope>NUCLEOTIDE SEQUENCE [LARGE SCALE GENOMIC DNA]</scope>
    <source>
        <strain evidence="3 4">DSM 2179</strain>
    </source>
</reference>
<feature type="transmembrane region" description="Helical" evidence="1">
    <location>
        <begin position="41"/>
        <end position="59"/>
    </location>
</feature>
<keyword evidence="1" id="KW-0472">Membrane</keyword>
<dbReference type="STRING" id="84035.SAMN05660742_104188"/>
<feature type="domain" description="Flavinylation-associated cytochrome" evidence="2">
    <location>
        <begin position="9"/>
        <end position="60"/>
    </location>
</feature>
<evidence type="ECO:0000313" key="4">
    <source>
        <dbReference type="Proteomes" id="UP000199662"/>
    </source>
</evidence>